<dbReference type="Pfam" id="PF13517">
    <property type="entry name" value="FG-GAP_3"/>
    <property type="match status" value="1"/>
</dbReference>
<gene>
    <name evidence="1" type="ORF">AK812_SmicGene21879</name>
</gene>
<sequence>MSIKTRAQPIPIPYPIVVTIAEAIFLCGSVTSVGQVQIVDWDHDGDFDVLFAGGPWSLSSGEHVARVGKDNPLPLHGLSSPAKVMSVHAADWDSDGDIDLLLWEFVGWNPGARTCAGGLAYYENSASGSFMRRERLFEDNVVKGATSLQAIHWDMDSLMDLRVGAWMLKRRVPGTIAERPFQLNPLASIGLSVHGLAFVDWDRDGLVDVLDAGNGVFRLFQARPGKSLPLSAETFPQARHVNETGVRQLQMADWNGDGRTDLLLLRGGLDILLEVVRWEQLQSGGIVRREAIVSATYRPSGCHFQRPNSWNSDSAQAFGVVDYNGDGRLDFVGKRTMHDARTGDTGVRAHASRHVGEQAAQDWNFVLDSDMWALDPALAATLSLEAQSPQAGLFAVSAWIVFRFWPTFMHCLFGGLQAANASHGKLCVSQSRELNVPPALLGRRLMKPRLPALPACPASFRYPMLQSAPSARLDISEMGPRQSVQLACQALLLMQDEQNAQPVRQVLSLDRIVESASHAKWAGVHLPLMQSVFLVCRAPSRRQDSPSASLVRRASLLGLKGSHCHRCTHLLVVMTSDRSRQVCQADLNSLVFLLLFMASVSLGVYLGLKSLPFRAVAISDVSTNQGGPVVLTTLHPQSTALELVSACSSPCKGANLGPFTP</sequence>
<reference evidence="1 2" key="1">
    <citation type="submission" date="2016-02" db="EMBL/GenBank/DDBJ databases">
        <title>Genome analysis of coral dinoflagellate symbionts highlights evolutionary adaptations to a symbiotic lifestyle.</title>
        <authorList>
            <person name="Aranda M."/>
            <person name="Li Y."/>
            <person name="Liew Y.J."/>
            <person name="Baumgarten S."/>
            <person name="Simakov O."/>
            <person name="Wilson M."/>
            <person name="Piel J."/>
            <person name="Ashoor H."/>
            <person name="Bougouffa S."/>
            <person name="Bajic V.B."/>
            <person name="Ryu T."/>
            <person name="Ravasi T."/>
            <person name="Bayer T."/>
            <person name="Micklem G."/>
            <person name="Kim H."/>
            <person name="Bhak J."/>
            <person name="Lajeunesse T.C."/>
            <person name="Voolstra C.R."/>
        </authorList>
    </citation>
    <scope>NUCLEOTIDE SEQUENCE [LARGE SCALE GENOMIC DNA]</scope>
    <source>
        <strain evidence="1 2">CCMP2467</strain>
    </source>
</reference>
<dbReference type="AlphaFoldDB" id="A0A1Q9DL80"/>
<name>A0A1Q9DL80_SYMMI</name>
<comment type="caution">
    <text evidence="1">The sequence shown here is derived from an EMBL/GenBank/DDBJ whole genome shotgun (WGS) entry which is preliminary data.</text>
</comment>
<dbReference type="EMBL" id="LSRX01000485">
    <property type="protein sequence ID" value="OLP95937.1"/>
    <property type="molecule type" value="Genomic_DNA"/>
</dbReference>
<keyword evidence="2" id="KW-1185">Reference proteome</keyword>
<dbReference type="InterPro" id="IPR028994">
    <property type="entry name" value="Integrin_alpha_N"/>
</dbReference>
<dbReference type="Proteomes" id="UP000186817">
    <property type="component" value="Unassembled WGS sequence"/>
</dbReference>
<dbReference type="InterPro" id="IPR013517">
    <property type="entry name" value="FG-GAP"/>
</dbReference>
<proteinExistence type="predicted"/>
<evidence type="ECO:0000313" key="1">
    <source>
        <dbReference type="EMBL" id="OLP95937.1"/>
    </source>
</evidence>
<dbReference type="PANTHER" id="PTHR44103:SF1">
    <property type="entry name" value="PROPROTEIN CONVERTASE P"/>
    <property type="match status" value="1"/>
</dbReference>
<dbReference type="OrthoDB" id="411482at2759"/>
<accession>A0A1Q9DL80</accession>
<evidence type="ECO:0000313" key="2">
    <source>
        <dbReference type="Proteomes" id="UP000186817"/>
    </source>
</evidence>
<protein>
    <submittedName>
        <fullName evidence="1">Uncharacterized protein</fullName>
    </submittedName>
</protein>
<dbReference type="SUPFAM" id="SSF69318">
    <property type="entry name" value="Integrin alpha N-terminal domain"/>
    <property type="match status" value="1"/>
</dbReference>
<organism evidence="1 2">
    <name type="scientific">Symbiodinium microadriaticum</name>
    <name type="common">Dinoflagellate</name>
    <name type="synonym">Zooxanthella microadriatica</name>
    <dbReference type="NCBI Taxonomy" id="2951"/>
    <lineage>
        <taxon>Eukaryota</taxon>
        <taxon>Sar</taxon>
        <taxon>Alveolata</taxon>
        <taxon>Dinophyceae</taxon>
        <taxon>Suessiales</taxon>
        <taxon>Symbiodiniaceae</taxon>
        <taxon>Symbiodinium</taxon>
    </lineage>
</organism>
<dbReference type="PANTHER" id="PTHR44103">
    <property type="entry name" value="PROPROTEIN CONVERTASE P"/>
    <property type="match status" value="1"/>
</dbReference>